<dbReference type="PANTHER" id="PTHR22933:SF18">
    <property type="match status" value="1"/>
</dbReference>
<keyword evidence="4" id="KW-1185">Reference proteome</keyword>
<feature type="region of interest" description="Disordered" evidence="1">
    <location>
        <begin position="353"/>
        <end position="376"/>
    </location>
</feature>
<dbReference type="InterPro" id="IPR052976">
    <property type="entry name" value="Scoloptoxin-like"/>
</dbReference>
<reference evidence="3" key="1">
    <citation type="submission" date="2022-01" db="EMBL/GenBank/DDBJ databases">
        <authorList>
            <person name="King R."/>
        </authorList>
    </citation>
    <scope>NUCLEOTIDE SEQUENCE</scope>
</reference>
<dbReference type="Gene3D" id="2.170.140.10">
    <property type="entry name" value="Chitin binding domain"/>
    <property type="match status" value="1"/>
</dbReference>
<dbReference type="SUPFAM" id="SSF57625">
    <property type="entry name" value="Invertebrate chitin-binding proteins"/>
    <property type="match status" value="1"/>
</dbReference>
<name>A0A9P0HNG3_NEZVI</name>
<dbReference type="PANTHER" id="PTHR22933">
    <property type="entry name" value="FI18007P1-RELATED"/>
    <property type="match status" value="1"/>
</dbReference>
<dbReference type="GO" id="GO:0008061">
    <property type="term" value="F:chitin binding"/>
    <property type="evidence" value="ECO:0007669"/>
    <property type="project" value="InterPro"/>
</dbReference>
<dbReference type="AlphaFoldDB" id="A0A9P0HNG3"/>
<sequence length="527" mass="60617">MTYYLSQGQNQPYRAVMAVPYLAVPQYRQSIPQRYIQQPSSLTRMITQNYLTMSKLENQRTQTRFNPNYPQELKYYVPLQNAQSNAAQYQKIPATFQYLKPQISEQQAEYEQQESPVEHYAKPSADEVIQFAKPEVQQYVTKYPEQFLHYAKESDYDTGHQTQVPQYITKTVEPQQYAIKEDDIPYQIQKPSIKYVQQIPQGQIKHVSHTAEYPSKPLSAYKLQAEKEGQTTFTITQSQEIEVEPMPSTPAPAAKYHATYVADQEQYNPYQSYYDENVEDEEPEVIDRNINDILRGGVSLSKSLPDKITTENLDSSIKTLSKILRILQAAHSLPHSAKSIIKSFPNPNEVRVKDPHVKLPPVHGPKDDSGSTPGRPGVDYPVYDEIPETHFSCKDQRYKGFFGDPETKCQVWHYCDLNGGQASFLCPNGTIFSQVALTCDWWFNVKCASTAQLYVLNERLYKFILPQKPSFPEDYAGPLVDRYLTQKFKEIEEKNKNKTEEVSNNDEEFEPPYSIDLASKNKVRSAG</sequence>
<feature type="region of interest" description="Disordered" evidence="1">
    <location>
        <begin position="494"/>
        <end position="527"/>
    </location>
</feature>
<dbReference type="SMART" id="SM00494">
    <property type="entry name" value="ChtBD2"/>
    <property type="match status" value="1"/>
</dbReference>
<evidence type="ECO:0000313" key="4">
    <source>
        <dbReference type="Proteomes" id="UP001152798"/>
    </source>
</evidence>
<dbReference type="InterPro" id="IPR002557">
    <property type="entry name" value="Chitin-bd_dom"/>
</dbReference>
<protein>
    <recommendedName>
        <fullName evidence="2">Chitin-binding type-2 domain-containing protein</fullName>
    </recommendedName>
</protein>
<evidence type="ECO:0000313" key="3">
    <source>
        <dbReference type="EMBL" id="CAH1405973.1"/>
    </source>
</evidence>
<dbReference type="InterPro" id="IPR036508">
    <property type="entry name" value="Chitin-bd_dom_sf"/>
</dbReference>
<dbReference type="GO" id="GO:0005576">
    <property type="term" value="C:extracellular region"/>
    <property type="evidence" value="ECO:0007669"/>
    <property type="project" value="InterPro"/>
</dbReference>
<dbReference type="EMBL" id="OV725082">
    <property type="protein sequence ID" value="CAH1405973.1"/>
    <property type="molecule type" value="Genomic_DNA"/>
</dbReference>
<evidence type="ECO:0000259" key="2">
    <source>
        <dbReference type="PROSITE" id="PS50940"/>
    </source>
</evidence>
<accession>A0A9P0HNG3</accession>
<organism evidence="3 4">
    <name type="scientific">Nezara viridula</name>
    <name type="common">Southern green stink bug</name>
    <name type="synonym">Cimex viridulus</name>
    <dbReference type="NCBI Taxonomy" id="85310"/>
    <lineage>
        <taxon>Eukaryota</taxon>
        <taxon>Metazoa</taxon>
        <taxon>Ecdysozoa</taxon>
        <taxon>Arthropoda</taxon>
        <taxon>Hexapoda</taxon>
        <taxon>Insecta</taxon>
        <taxon>Pterygota</taxon>
        <taxon>Neoptera</taxon>
        <taxon>Paraneoptera</taxon>
        <taxon>Hemiptera</taxon>
        <taxon>Heteroptera</taxon>
        <taxon>Panheteroptera</taxon>
        <taxon>Pentatomomorpha</taxon>
        <taxon>Pentatomoidea</taxon>
        <taxon>Pentatomidae</taxon>
        <taxon>Pentatominae</taxon>
        <taxon>Nezara</taxon>
    </lineage>
</organism>
<dbReference type="Proteomes" id="UP001152798">
    <property type="component" value="Chromosome 6"/>
</dbReference>
<gene>
    <name evidence="3" type="ORF">NEZAVI_LOCUS14024</name>
</gene>
<evidence type="ECO:0000256" key="1">
    <source>
        <dbReference type="SAM" id="MobiDB-lite"/>
    </source>
</evidence>
<dbReference type="OrthoDB" id="6428908at2759"/>
<dbReference type="Pfam" id="PF01607">
    <property type="entry name" value="CBM_14"/>
    <property type="match status" value="1"/>
</dbReference>
<dbReference type="PROSITE" id="PS50940">
    <property type="entry name" value="CHIT_BIND_II"/>
    <property type="match status" value="1"/>
</dbReference>
<proteinExistence type="predicted"/>
<feature type="domain" description="Chitin-binding type-2" evidence="2">
    <location>
        <begin position="390"/>
        <end position="449"/>
    </location>
</feature>